<reference evidence="2" key="1">
    <citation type="submission" date="2022-01" db="EMBL/GenBank/DDBJ databases">
        <title>Whole genome-based taxonomy of the Shewanellaceae.</title>
        <authorList>
            <person name="Martin-Rodriguez A.J."/>
        </authorList>
    </citation>
    <scope>NUCLEOTIDE SEQUENCE</scope>
    <source>
        <strain evidence="2">DSM 23803</strain>
    </source>
</reference>
<name>A0A9X1Z9R5_9GAMM</name>
<evidence type="ECO:0000256" key="1">
    <source>
        <dbReference type="SAM" id="Phobius"/>
    </source>
</evidence>
<feature type="transmembrane region" description="Helical" evidence="1">
    <location>
        <begin position="67"/>
        <end position="86"/>
    </location>
</feature>
<dbReference type="Proteomes" id="UP001139408">
    <property type="component" value="Unassembled WGS sequence"/>
</dbReference>
<feature type="transmembrane region" description="Helical" evidence="1">
    <location>
        <begin position="264"/>
        <end position="289"/>
    </location>
</feature>
<accession>A0A9X1Z9R5</accession>
<dbReference type="Pfam" id="PF11750">
    <property type="entry name" value="DUF3307"/>
    <property type="match status" value="1"/>
</dbReference>
<dbReference type="AlphaFoldDB" id="A0A9X1Z9R5"/>
<sequence length="292" mass="31250">MFDFFGVLIPFLFIHIICDFYLQPDSWVEAKKAHTYRSPELYFHSLLHGVGLILPAMVLGIDWRSTVCLVVIVAVTHFVIDLWKVTTPKGGKLAYFVIDQALHVLVLVAIAFHVTDGASIEAVLTHEHFSDGVLVVFAYLLILKPTSIVIGAVLGKYPIENSAEDTSVNANTSVNVDTMEANDAAADPVTAVAKVTTASPVNAGATNVSGLVAGGELIGYLERLLILTFTLVGSYAAVGFVLAAKSIFRFGELNQSANRSMTEYVLIGSLLSVVITTLIGAVVSLGLGIKLK</sequence>
<dbReference type="RefSeq" id="WP_188924089.1">
    <property type="nucleotide sequence ID" value="NZ_BMQI01000006.1"/>
</dbReference>
<keyword evidence="1" id="KW-1133">Transmembrane helix</keyword>
<keyword evidence="1" id="KW-0472">Membrane</keyword>
<feature type="transmembrane region" description="Helical" evidence="1">
    <location>
        <begin position="224"/>
        <end position="244"/>
    </location>
</feature>
<protein>
    <submittedName>
        <fullName evidence="2">DUF3307 domain-containing protein</fullName>
    </submittedName>
</protein>
<keyword evidence="3" id="KW-1185">Reference proteome</keyword>
<comment type="caution">
    <text evidence="2">The sequence shown here is derived from an EMBL/GenBank/DDBJ whole genome shotgun (WGS) entry which is preliminary data.</text>
</comment>
<gene>
    <name evidence="2" type="ORF">L2749_03535</name>
</gene>
<feature type="transmembrane region" description="Helical" evidence="1">
    <location>
        <begin position="6"/>
        <end position="22"/>
    </location>
</feature>
<proteinExistence type="predicted"/>
<dbReference type="EMBL" id="JAKILJ010000005">
    <property type="protein sequence ID" value="MCL1104330.1"/>
    <property type="molecule type" value="Genomic_DNA"/>
</dbReference>
<keyword evidence="1" id="KW-0812">Transmembrane</keyword>
<feature type="transmembrane region" description="Helical" evidence="1">
    <location>
        <begin position="42"/>
        <end position="61"/>
    </location>
</feature>
<dbReference type="InterPro" id="IPR021737">
    <property type="entry name" value="Phage_phiKZ_Orf197"/>
</dbReference>
<organism evidence="2 3">
    <name type="scientific">Shewanella algicola</name>
    <dbReference type="NCBI Taxonomy" id="640633"/>
    <lineage>
        <taxon>Bacteria</taxon>
        <taxon>Pseudomonadati</taxon>
        <taxon>Pseudomonadota</taxon>
        <taxon>Gammaproteobacteria</taxon>
        <taxon>Alteromonadales</taxon>
        <taxon>Shewanellaceae</taxon>
        <taxon>Shewanella</taxon>
    </lineage>
</organism>
<feature type="transmembrane region" description="Helical" evidence="1">
    <location>
        <begin position="134"/>
        <end position="154"/>
    </location>
</feature>
<feature type="transmembrane region" description="Helical" evidence="1">
    <location>
        <begin position="93"/>
        <end position="114"/>
    </location>
</feature>
<evidence type="ECO:0000313" key="2">
    <source>
        <dbReference type="EMBL" id="MCL1104330.1"/>
    </source>
</evidence>
<evidence type="ECO:0000313" key="3">
    <source>
        <dbReference type="Proteomes" id="UP001139408"/>
    </source>
</evidence>